<dbReference type="GO" id="GO:0009403">
    <property type="term" value="P:toxin biosynthetic process"/>
    <property type="evidence" value="ECO:0007669"/>
    <property type="project" value="InterPro"/>
</dbReference>
<dbReference type="RefSeq" id="WP_212506443.1">
    <property type="nucleotide sequence ID" value="NZ_CP060696.1"/>
</dbReference>
<dbReference type="Pfam" id="PF02674">
    <property type="entry name" value="Colicin_V"/>
    <property type="match status" value="1"/>
</dbReference>
<dbReference type="AlphaFoldDB" id="A0A7G9WFB2"/>
<keyword evidence="4 5" id="KW-0472">Membrane</keyword>
<feature type="transmembrane region" description="Helical" evidence="5">
    <location>
        <begin position="68"/>
        <end position="90"/>
    </location>
</feature>
<sequence length="208" mass="21795">MGVVVDIALLVILIVCIIVGAGKGAARTLAGLVGLIAAVLLSPRLGSWLAGVLPWFKSENKVTGNIVCTIIAFVLILIAAGLVGRLLSIVCQLPVLHGINRVIGGILGGVKGVLLIMVLCALLRLALPLLAVKYPDKIQLSSFDDSVVLQLQEPPVSAASSSSTASGAAVQQKVQTFFNQLPAEIRNPVYSLYEKLLRGEVQANAKQK</sequence>
<evidence type="ECO:0000313" key="7">
    <source>
        <dbReference type="Proteomes" id="UP000516046"/>
    </source>
</evidence>
<feature type="transmembrane region" description="Helical" evidence="5">
    <location>
        <begin position="32"/>
        <end position="56"/>
    </location>
</feature>
<evidence type="ECO:0000313" key="6">
    <source>
        <dbReference type="EMBL" id="QNO17374.1"/>
    </source>
</evidence>
<dbReference type="Proteomes" id="UP000516046">
    <property type="component" value="Chromosome"/>
</dbReference>
<evidence type="ECO:0000256" key="2">
    <source>
        <dbReference type="ARBA" id="ARBA00022692"/>
    </source>
</evidence>
<dbReference type="PANTHER" id="PTHR37306:SF1">
    <property type="entry name" value="COLICIN V PRODUCTION PROTEIN"/>
    <property type="match status" value="1"/>
</dbReference>
<dbReference type="EMBL" id="CP060696">
    <property type="protein sequence ID" value="QNO17374.1"/>
    <property type="molecule type" value="Genomic_DNA"/>
</dbReference>
<keyword evidence="3 5" id="KW-1133">Transmembrane helix</keyword>
<feature type="transmembrane region" description="Helical" evidence="5">
    <location>
        <begin position="102"/>
        <end position="127"/>
    </location>
</feature>
<proteinExistence type="predicted"/>
<protein>
    <submittedName>
        <fullName evidence="6">CvpA family protein</fullName>
    </submittedName>
</protein>
<feature type="transmembrane region" description="Helical" evidence="5">
    <location>
        <begin position="7"/>
        <end position="26"/>
    </location>
</feature>
<organism evidence="6 7">
    <name type="scientific">Caproicibacterium amylolyticum</name>
    <dbReference type="NCBI Taxonomy" id="2766537"/>
    <lineage>
        <taxon>Bacteria</taxon>
        <taxon>Bacillati</taxon>
        <taxon>Bacillota</taxon>
        <taxon>Clostridia</taxon>
        <taxon>Eubacteriales</taxon>
        <taxon>Oscillospiraceae</taxon>
        <taxon>Caproicibacterium</taxon>
    </lineage>
</organism>
<gene>
    <name evidence="6" type="ORF">H6X83_10540</name>
</gene>
<evidence type="ECO:0000256" key="1">
    <source>
        <dbReference type="ARBA" id="ARBA00004141"/>
    </source>
</evidence>
<evidence type="ECO:0000256" key="4">
    <source>
        <dbReference type="ARBA" id="ARBA00023136"/>
    </source>
</evidence>
<keyword evidence="2 5" id="KW-0812">Transmembrane</keyword>
<comment type="subcellular location">
    <subcellularLocation>
        <location evidence="1">Membrane</location>
        <topology evidence="1">Multi-pass membrane protein</topology>
    </subcellularLocation>
</comment>
<evidence type="ECO:0000256" key="5">
    <source>
        <dbReference type="SAM" id="Phobius"/>
    </source>
</evidence>
<reference evidence="6 7" key="1">
    <citation type="submission" date="2020-08" db="EMBL/GenBank/DDBJ databases">
        <authorList>
            <person name="Ren C."/>
            <person name="Gu Y."/>
            <person name="Xu Y."/>
        </authorList>
    </citation>
    <scope>NUCLEOTIDE SEQUENCE [LARGE SCALE GENOMIC DNA]</scope>
    <source>
        <strain evidence="6 7">LBM18003</strain>
    </source>
</reference>
<name>A0A7G9WFB2_9FIRM</name>
<dbReference type="KEGG" id="caml:H6X83_10540"/>
<evidence type="ECO:0000256" key="3">
    <source>
        <dbReference type="ARBA" id="ARBA00022989"/>
    </source>
</evidence>
<dbReference type="PANTHER" id="PTHR37306">
    <property type="entry name" value="COLICIN V PRODUCTION PROTEIN"/>
    <property type="match status" value="1"/>
</dbReference>
<dbReference type="GO" id="GO:0016020">
    <property type="term" value="C:membrane"/>
    <property type="evidence" value="ECO:0007669"/>
    <property type="project" value="UniProtKB-SubCell"/>
</dbReference>
<dbReference type="InterPro" id="IPR003825">
    <property type="entry name" value="Colicin-V_CvpA"/>
</dbReference>
<accession>A0A7G9WFB2</accession>
<keyword evidence="7" id="KW-1185">Reference proteome</keyword>